<dbReference type="EMBL" id="CAMXCT010000397">
    <property type="protein sequence ID" value="CAI3978232.1"/>
    <property type="molecule type" value="Genomic_DNA"/>
</dbReference>
<evidence type="ECO:0000313" key="4">
    <source>
        <dbReference type="Proteomes" id="UP001152797"/>
    </source>
</evidence>
<dbReference type="OrthoDB" id="407422at2759"/>
<evidence type="ECO:0000256" key="1">
    <source>
        <dbReference type="SAM" id="MobiDB-lite"/>
    </source>
</evidence>
<feature type="compositionally biased region" description="Low complexity" evidence="1">
    <location>
        <begin position="834"/>
        <end position="878"/>
    </location>
</feature>
<evidence type="ECO:0000313" key="2">
    <source>
        <dbReference type="EMBL" id="CAI3978232.1"/>
    </source>
</evidence>
<keyword evidence="4" id="KW-1185">Reference proteome</keyword>
<dbReference type="AlphaFoldDB" id="A0A9P1FLB6"/>
<accession>A0A9P1FLB6</accession>
<dbReference type="EMBL" id="CAMXCT020000397">
    <property type="protein sequence ID" value="CAL1131607.1"/>
    <property type="molecule type" value="Genomic_DNA"/>
</dbReference>
<proteinExistence type="predicted"/>
<comment type="caution">
    <text evidence="2">The sequence shown here is derived from an EMBL/GenBank/DDBJ whole genome shotgun (WGS) entry which is preliminary data.</text>
</comment>
<name>A0A9P1FLB6_9DINO</name>
<gene>
    <name evidence="2" type="ORF">C1SCF055_LOCUS6300</name>
</gene>
<dbReference type="EMBL" id="CAMXCT030000397">
    <property type="protein sequence ID" value="CAL4765544.1"/>
    <property type="molecule type" value="Genomic_DNA"/>
</dbReference>
<reference evidence="3 4" key="2">
    <citation type="submission" date="2024-05" db="EMBL/GenBank/DDBJ databases">
        <authorList>
            <person name="Chen Y."/>
            <person name="Shah S."/>
            <person name="Dougan E. K."/>
            <person name="Thang M."/>
            <person name="Chan C."/>
        </authorList>
    </citation>
    <scope>NUCLEOTIDE SEQUENCE [LARGE SCALE GENOMIC DNA]</scope>
</reference>
<sequence>ESCANASLGCPCDATWEHKCNGDGYLSLVQRWHYSGNTSCATDSGCTCEADELACPDAAGKIECWAKEWYGESCPLTCNYDTENWCYRVGFDSQGFMTWTEYCYTKTSADDWWCPVICDDATAKTCGTGDYAECVPLTDECPEVCTSEEQTCWVSNYDAQGWYVNGTDKCWPRNEQCPCGTNAELCTFDGWSYCESTYYGCPLNCAADEKYCYPTSYTPEGLWDAQQQWLPLDPDANVQETCAKLNATCPCGANAKPCKWTDDWGYEEEWCFPEVDSCPVTCTSEQKRCYQTDYNASGYPEKFSESCVSQTRSCPCGTNSQECYDPLFEENFCYPLVDFWSNEQMKCPVYCTDEQDYCYIPSYDAKGNWISTTEECVPKGQACDCTKGQNAFSCTWTDPLWGSWTECLPTHNGYCPTDCPDGEVACDMVEDYLPNGTSLGLVQPSVKCAASYDQCPCGKEASRCPNQGCIFKDEGCAAECGANEKKCYVSDFTEGGVFISDQEFCVPSDDTCQCGKNTAKCDNSDLCLPLAEKELVCPCKGSETTCNVVDYDKNGVVTGFSTQCVKEGTACPCGKNTISCPDPNDVLKKECVPSHNHKKCPEPCSVDAILAGNQTCVLINLDEKGDFKSETAKCIGANATCGIGEGMKRCPSGAVIAVDTTCVNKYAATSGGGRRLSKRRLSTTAQRETCSAIITMSSLRADAVSKAETVRVKMNSVLQMPSSLKTTLTIKSSTSRRLDRKFSRRLSTAAGTMIFYIDNQGIASSVTPGQVCEELKKMVKSSSPALTSAVSAVGVIDSQAGVNLETSSATLQSRSAAAVNQKNEKAGITTRLPTTTTTTTTSTSTTEASTSASTDASTSASTDASTSASTDAANQRYS</sequence>
<feature type="non-terminal residue" evidence="2">
    <location>
        <position position="1"/>
    </location>
</feature>
<protein>
    <submittedName>
        <fullName evidence="2">Uncharacterized protein</fullName>
    </submittedName>
</protein>
<evidence type="ECO:0000313" key="3">
    <source>
        <dbReference type="EMBL" id="CAL4765544.1"/>
    </source>
</evidence>
<reference evidence="2" key="1">
    <citation type="submission" date="2022-10" db="EMBL/GenBank/DDBJ databases">
        <authorList>
            <person name="Chen Y."/>
            <person name="Dougan E. K."/>
            <person name="Chan C."/>
            <person name="Rhodes N."/>
            <person name="Thang M."/>
        </authorList>
    </citation>
    <scope>NUCLEOTIDE SEQUENCE</scope>
</reference>
<dbReference type="Proteomes" id="UP001152797">
    <property type="component" value="Unassembled WGS sequence"/>
</dbReference>
<feature type="region of interest" description="Disordered" evidence="1">
    <location>
        <begin position="815"/>
        <end position="878"/>
    </location>
</feature>
<organism evidence="2">
    <name type="scientific">Cladocopium goreaui</name>
    <dbReference type="NCBI Taxonomy" id="2562237"/>
    <lineage>
        <taxon>Eukaryota</taxon>
        <taxon>Sar</taxon>
        <taxon>Alveolata</taxon>
        <taxon>Dinophyceae</taxon>
        <taxon>Suessiales</taxon>
        <taxon>Symbiodiniaceae</taxon>
        <taxon>Cladocopium</taxon>
    </lineage>
</organism>